<dbReference type="InterPro" id="IPR029480">
    <property type="entry name" value="Transpos_assoc"/>
</dbReference>
<evidence type="ECO:0000256" key="1">
    <source>
        <dbReference type="SAM" id="MobiDB-lite"/>
    </source>
</evidence>
<feature type="compositionally biased region" description="Gly residues" evidence="1">
    <location>
        <begin position="150"/>
        <end position="170"/>
    </location>
</feature>
<dbReference type="EMBL" id="JAUHHV010000002">
    <property type="protein sequence ID" value="KAK1432353.1"/>
    <property type="molecule type" value="Genomic_DNA"/>
</dbReference>
<protein>
    <recommendedName>
        <fullName evidence="2">Transposase-associated domain-containing protein</fullName>
    </recommendedName>
</protein>
<organism evidence="3 4">
    <name type="scientific">Tagetes erecta</name>
    <name type="common">African marigold</name>
    <dbReference type="NCBI Taxonomy" id="13708"/>
    <lineage>
        <taxon>Eukaryota</taxon>
        <taxon>Viridiplantae</taxon>
        <taxon>Streptophyta</taxon>
        <taxon>Embryophyta</taxon>
        <taxon>Tracheophyta</taxon>
        <taxon>Spermatophyta</taxon>
        <taxon>Magnoliopsida</taxon>
        <taxon>eudicotyledons</taxon>
        <taxon>Gunneridae</taxon>
        <taxon>Pentapetalae</taxon>
        <taxon>asterids</taxon>
        <taxon>campanulids</taxon>
        <taxon>Asterales</taxon>
        <taxon>Asteraceae</taxon>
        <taxon>Asteroideae</taxon>
        <taxon>Heliantheae alliance</taxon>
        <taxon>Tageteae</taxon>
        <taxon>Tagetes</taxon>
    </lineage>
</organism>
<dbReference type="Proteomes" id="UP001229421">
    <property type="component" value="Unassembled WGS sequence"/>
</dbReference>
<feature type="domain" description="Transposase-associated" evidence="2">
    <location>
        <begin position="7"/>
        <end position="95"/>
    </location>
</feature>
<dbReference type="Pfam" id="PF03087">
    <property type="entry name" value="BPS1"/>
    <property type="match status" value="1"/>
</dbReference>
<reference evidence="3" key="1">
    <citation type="journal article" date="2023" name="bioRxiv">
        <title>Improved chromosome-level genome assembly for marigold (Tagetes erecta).</title>
        <authorList>
            <person name="Jiang F."/>
            <person name="Yuan L."/>
            <person name="Wang S."/>
            <person name="Wang H."/>
            <person name="Xu D."/>
            <person name="Wang A."/>
            <person name="Fan W."/>
        </authorList>
    </citation>
    <scope>NUCLEOTIDE SEQUENCE</scope>
    <source>
        <strain evidence="3">WSJ</strain>
        <tissue evidence="3">Leaf</tissue>
    </source>
</reference>
<evidence type="ECO:0000313" key="3">
    <source>
        <dbReference type="EMBL" id="KAK1432353.1"/>
    </source>
</evidence>
<evidence type="ECO:0000259" key="2">
    <source>
        <dbReference type="Pfam" id="PF13963"/>
    </source>
</evidence>
<proteinExistence type="predicted"/>
<dbReference type="GO" id="GO:0048367">
    <property type="term" value="P:shoot system development"/>
    <property type="evidence" value="ECO:0007669"/>
    <property type="project" value="InterPro"/>
</dbReference>
<name>A0AAD8L3J4_TARER</name>
<dbReference type="Pfam" id="PF13963">
    <property type="entry name" value="Transpos_assoc"/>
    <property type="match status" value="1"/>
</dbReference>
<dbReference type="InterPro" id="IPR004320">
    <property type="entry name" value="BPS1_pln"/>
</dbReference>
<gene>
    <name evidence="3" type="ORF">QVD17_09249</name>
</gene>
<dbReference type="AlphaFoldDB" id="A0AAD8L3J4"/>
<accession>A0AAD8L3J4</accession>
<feature type="region of interest" description="Disordered" evidence="1">
    <location>
        <begin position="135"/>
        <end position="179"/>
    </location>
</feature>
<keyword evidence="4" id="KW-1185">Reference proteome</keyword>
<dbReference type="GO" id="GO:0048364">
    <property type="term" value="P:root development"/>
    <property type="evidence" value="ECO:0007669"/>
    <property type="project" value="InterPro"/>
</dbReference>
<sequence length="308" mass="34879">MAWYTDRGWMSNKNDSHGYLNSEFCDNVDMFLDFAFSNEAVVDVRLNIHGETIREIKCPCYKCQNISYRDRATVQEHLYKEGFMLRYEKWSEHGEDSLCDVGQSSTAKESDDNNDIYKRMVLDNLHSHEGIMGRNMGRGRGVGQSSSQGGDHGIGREGIMGRNMGRGRGVGQSSSQGGDQGVKVVKISWDILWVEVGELVKVAVKMAAEWDESWNAEVHKTFEKCIAGKFPDLLFNTKEASLYECLENLLNTNHTMEWTDELLDISVRFLDICNNTAEVVSRTKQHVTHLECDLRRNGGCSTEIVIAK</sequence>
<evidence type="ECO:0000313" key="4">
    <source>
        <dbReference type="Proteomes" id="UP001229421"/>
    </source>
</evidence>
<comment type="caution">
    <text evidence="3">The sequence shown here is derived from an EMBL/GenBank/DDBJ whole genome shotgun (WGS) entry which is preliminary data.</text>
</comment>